<accession>A0A8H7T5H2</accession>
<name>A0A8H7T5H2_9HELO</name>
<evidence type="ECO:0000313" key="1">
    <source>
        <dbReference type="EMBL" id="KAG4413799.1"/>
    </source>
</evidence>
<dbReference type="EMBL" id="JAFJYH010000295">
    <property type="protein sequence ID" value="KAG4413799.1"/>
    <property type="molecule type" value="Genomic_DNA"/>
</dbReference>
<dbReference type="OrthoDB" id="3561330at2759"/>
<gene>
    <name evidence="1" type="ORF">IFR04_013071</name>
</gene>
<comment type="caution">
    <text evidence="1">The sequence shown here is derived from an EMBL/GenBank/DDBJ whole genome shotgun (WGS) entry which is preliminary data.</text>
</comment>
<sequence length="326" mass="37225">MDHDVTKIDIRLEDDDIPDFMFPTTPVPDAQPQAARHVSCREAILSPNVQVAEVMQPKVEPSPCLRKSTVPQEVGYDMYPLGLAKTFNLKTQKSYISWEELVPVYGGNPFAQALKNRTHTKSPYNKNDLSDLKDILTRAAKKDDNFVQVDRDVEKLVILRNKEDPRKHLDAPGQPKYIEVPLAKVRKSGCIFAKLLDEMDKGKKSLFHGNSILYSFDSAPRLNVHIQDYAVYIDTLVVADFARASQRYYRVQDLTSRHLWTGIRIWGLWMTNFSFQPSYTDEETKNAMLVGSFIGDPLYSEDLHKMDVARGYHHFYPIVGALASMI</sequence>
<reference evidence="1" key="1">
    <citation type="submission" date="2021-02" db="EMBL/GenBank/DDBJ databases">
        <title>Genome sequence Cadophora malorum strain M34.</title>
        <authorList>
            <person name="Stefanovic E."/>
            <person name="Vu D."/>
            <person name="Scully C."/>
            <person name="Dijksterhuis J."/>
            <person name="Roader J."/>
            <person name="Houbraken J."/>
        </authorList>
    </citation>
    <scope>NUCLEOTIDE SEQUENCE</scope>
    <source>
        <strain evidence="1">M34</strain>
    </source>
</reference>
<dbReference type="Proteomes" id="UP000664132">
    <property type="component" value="Unassembled WGS sequence"/>
</dbReference>
<dbReference type="AlphaFoldDB" id="A0A8H7T5H2"/>
<protein>
    <submittedName>
        <fullName evidence="1">Uncharacterized protein</fullName>
    </submittedName>
</protein>
<evidence type="ECO:0000313" key="2">
    <source>
        <dbReference type="Proteomes" id="UP000664132"/>
    </source>
</evidence>
<keyword evidence="2" id="KW-1185">Reference proteome</keyword>
<organism evidence="1 2">
    <name type="scientific">Cadophora malorum</name>
    <dbReference type="NCBI Taxonomy" id="108018"/>
    <lineage>
        <taxon>Eukaryota</taxon>
        <taxon>Fungi</taxon>
        <taxon>Dikarya</taxon>
        <taxon>Ascomycota</taxon>
        <taxon>Pezizomycotina</taxon>
        <taxon>Leotiomycetes</taxon>
        <taxon>Helotiales</taxon>
        <taxon>Ploettnerulaceae</taxon>
        <taxon>Cadophora</taxon>
    </lineage>
</organism>
<proteinExistence type="predicted"/>